<dbReference type="GO" id="GO:0008381">
    <property type="term" value="F:mechanosensitive monoatomic ion channel activity"/>
    <property type="evidence" value="ECO:0007669"/>
    <property type="project" value="UniProtKB-UniRule"/>
</dbReference>
<sequence>MLKGFKDFLLRGNVLDLAVGIVVGTAFTAVVTGLMDGVLNPLIALIFGQPDISEVGFRIGDTAFPLGLFLQAVLNFLLVATALYFVVVVPVKHFSERVKRGEEAPPEPPTPDVALLQEIRDLLAARTPNP</sequence>
<evidence type="ECO:0000256" key="7">
    <source>
        <dbReference type="ARBA" id="ARBA00023065"/>
    </source>
</evidence>
<evidence type="ECO:0000256" key="3">
    <source>
        <dbReference type="ARBA" id="ARBA00022448"/>
    </source>
</evidence>
<dbReference type="PANTHER" id="PTHR30266">
    <property type="entry name" value="MECHANOSENSITIVE CHANNEL MSCL"/>
    <property type="match status" value="1"/>
</dbReference>
<protein>
    <recommendedName>
        <fullName evidence="10">Large-conductance mechanosensitive channel</fullName>
    </recommendedName>
</protein>
<evidence type="ECO:0000256" key="8">
    <source>
        <dbReference type="ARBA" id="ARBA00023136"/>
    </source>
</evidence>
<organism evidence="11 12">
    <name type="scientific">Xylanimonas cellulosilytica (strain DSM 15894 / JCM 12276 / CECT 5975 / KCTC 9989 / LMG 20990 / NBRC 107835 / XIL07)</name>
    <dbReference type="NCBI Taxonomy" id="446471"/>
    <lineage>
        <taxon>Bacteria</taxon>
        <taxon>Bacillati</taxon>
        <taxon>Actinomycetota</taxon>
        <taxon>Actinomycetes</taxon>
        <taxon>Micrococcales</taxon>
        <taxon>Promicromonosporaceae</taxon>
        <taxon>Xylanimonas</taxon>
    </lineage>
</organism>
<keyword evidence="5 10" id="KW-0812">Transmembrane</keyword>
<reference evidence="11 12" key="2">
    <citation type="journal article" date="2010" name="Stand. Genomic Sci.">
        <title>Complete genome sequence of Xylanimonas cellulosilytica type strain (XIL07).</title>
        <authorList>
            <person name="Foster B."/>
            <person name="Pukall R."/>
            <person name="Abt B."/>
            <person name="Nolan M."/>
            <person name="Glavina Del Rio T."/>
            <person name="Chen F."/>
            <person name="Lucas S."/>
            <person name="Tice H."/>
            <person name="Pitluck S."/>
            <person name="Cheng J.-F."/>
            <person name="Chertkov O."/>
            <person name="Brettin T."/>
            <person name="Han C."/>
            <person name="Detter J.C."/>
            <person name="Bruce D."/>
            <person name="Goodwin L."/>
            <person name="Ivanova N."/>
            <person name="Mavromatis K."/>
            <person name="Pati A."/>
            <person name="Mikhailova N."/>
            <person name="Chen A."/>
            <person name="Palaniappan K."/>
            <person name="Land M."/>
            <person name="Hauser L."/>
            <person name="Chang Y.-J."/>
            <person name="Jeffries C.D."/>
            <person name="Chain P."/>
            <person name="Rohde M."/>
            <person name="Goeker M."/>
            <person name="Bristow J."/>
            <person name="Eisen J.A."/>
            <person name="Markowitz V."/>
            <person name="Hugenholtz P."/>
            <person name="Kyrpides N.C."/>
            <person name="Klenk H.-P."/>
            <person name="Lapidus A."/>
        </authorList>
    </citation>
    <scope>NUCLEOTIDE SEQUENCE [LARGE SCALE GENOMIC DNA]</scope>
    <source>
        <strain evidence="12">DSM 15894 / CECT 5975 / LMG 20990 / XIL07</strain>
    </source>
</reference>
<dbReference type="AlphaFoldDB" id="D1BYF9"/>
<evidence type="ECO:0000256" key="6">
    <source>
        <dbReference type="ARBA" id="ARBA00022989"/>
    </source>
</evidence>
<dbReference type="InterPro" id="IPR001185">
    <property type="entry name" value="MS_channel"/>
</dbReference>
<dbReference type="Pfam" id="PF01741">
    <property type="entry name" value="MscL"/>
    <property type="match status" value="1"/>
</dbReference>
<dbReference type="PANTHER" id="PTHR30266:SF2">
    <property type="entry name" value="LARGE-CONDUCTANCE MECHANOSENSITIVE CHANNEL"/>
    <property type="match status" value="1"/>
</dbReference>
<evidence type="ECO:0000313" key="12">
    <source>
        <dbReference type="Proteomes" id="UP000002255"/>
    </source>
</evidence>
<evidence type="ECO:0000256" key="2">
    <source>
        <dbReference type="ARBA" id="ARBA00007254"/>
    </source>
</evidence>
<comment type="function">
    <text evidence="10">Channel that opens in response to stretch forces in the membrane lipid bilayer. May participate in the regulation of osmotic pressure changes within the cell.</text>
</comment>
<dbReference type="SUPFAM" id="SSF81330">
    <property type="entry name" value="Gated mechanosensitive channel"/>
    <property type="match status" value="1"/>
</dbReference>
<keyword evidence="8 10" id="KW-0472">Membrane</keyword>
<name>D1BYF9_XYLCX</name>
<evidence type="ECO:0000256" key="9">
    <source>
        <dbReference type="ARBA" id="ARBA00023303"/>
    </source>
</evidence>
<dbReference type="Gene3D" id="1.10.1200.120">
    <property type="entry name" value="Large-conductance mechanosensitive channel, MscL, domain 1"/>
    <property type="match status" value="1"/>
</dbReference>
<comment type="similarity">
    <text evidence="2 10">Belongs to the MscL family.</text>
</comment>
<evidence type="ECO:0000256" key="4">
    <source>
        <dbReference type="ARBA" id="ARBA00022475"/>
    </source>
</evidence>
<dbReference type="PROSITE" id="PS01327">
    <property type="entry name" value="MSCL"/>
    <property type="match status" value="1"/>
</dbReference>
<dbReference type="InterPro" id="IPR037673">
    <property type="entry name" value="MSC/AndL"/>
</dbReference>
<evidence type="ECO:0000256" key="1">
    <source>
        <dbReference type="ARBA" id="ARBA00004651"/>
    </source>
</evidence>
<keyword evidence="4 10" id="KW-1003">Cell membrane</keyword>
<dbReference type="PRINTS" id="PR01264">
    <property type="entry name" value="MECHCHANNEL"/>
</dbReference>
<dbReference type="eggNOG" id="COG1970">
    <property type="taxonomic scope" value="Bacteria"/>
</dbReference>
<evidence type="ECO:0000256" key="5">
    <source>
        <dbReference type="ARBA" id="ARBA00022692"/>
    </source>
</evidence>
<comment type="subunit">
    <text evidence="10">Homopentamer.</text>
</comment>
<dbReference type="KEGG" id="xce:Xcel_2817"/>
<gene>
    <name evidence="10" type="primary">mscL</name>
    <name evidence="11" type="ordered locus">Xcel_2817</name>
</gene>
<feature type="transmembrane region" description="Helical" evidence="10">
    <location>
        <begin position="12"/>
        <end position="35"/>
    </location>
</feature>
<reference evidence="12" key="1">
    <citation type="submission" date="2009-11" db="EMBL/GenBank/DDBJ databases">
        <title>The complete chromosome of Xylanimonas cellulosilytica DSM 15894.</title>
        <authorList>
            <consortium name="US DOE Joint Genome Institute (JGI-PGF)"/>
            <person name="Lucas S."/>
            <person name="Copeland A."/>
            <person name="Lapidus A."/>
            <person name="Glavina del Rio T."/>
            <person name="Dalin E."/>
            <person name="Tice H."/>
            <person name="Bruce D."/>
            <person name="Goodwin L."/>
            <person name="Pitluck S."/>
            <person name="Kyrpides N."/>
            <person name="Mavromatis K."/>
            <person name="Ivanova N."/>
            <person name="Mikhailova N."/>
            <person name="Foster B."/>
            <person name="Clum A."/>
            <person name="Brettin T."/>
            <person name="Detter J.C."/>
            <person name="Han C."/>
            <person name="Larimer F."/>
            <person name="Land M."/>
            <person name="Hauser L."/>
            <person name="Markowitz V."/>
            <person name="Cheng J.F."/>
            <person name="Hugenholtz P."/>
            <person name="Woyke T."/>
            <person name="Wu D."/>
            <person name="Gehrich-Schroeter G."/>
            <person name="Schneider S."/>
            <person name="Pukall S.R."/>
            <person name="Klenk H.P."/>
            <person name="Eisen J.A."/>
        </authorList>
    </citation>
    <scope>NUCLEOTIDE SEQUENCE [LARGE SCALE GENOMIC DNA]</scope>
    <source>
        <strain evidence="12">DSM 15894 / CECT 5975 / LMG 20990 / XIL07</strain>
    </source>
</reference>
<keyword evidence="6 10" id="KW-1133">Transmembrane helix</keyword>
<dbReference type="EMBL" id="CP001821">
    <property type="protein sequence ID" value="ACZ31831.1"/>
    <property type="molecule type" value="Genomic_DNA"/>
</dbReference>
<keyword evidence="12" id="KW-1185">Reference proteome</keyword>
<dbReference type="OrthoDB" id="9810350at2"/>
<dbReference type="RefSeq" id="WP_012879573.1">
    <property type="nucleotide sequence ID" value="NC_013530.1"/>
</dbReference>
<proteinExistence type="inferred from homology"/>
<dbReference type="STRING" id="446471.Xcel_2817"/>
<keyword evidence="9 10" id="KW-0407">Ion channel</keyword>
<dbReference type="HAMAP" id="MF_00115">
    <property type="entry name" value="MscL"/>
    <property type="match status" value="1"/>
</dbReference>
<accession>D1BYF9</accession>
<dbReference type="Proteomes" id="UP000002255">
    <property type="component" value="Chromosome"/>
</dbReference>
<evidence type="ECO:0000256" key="10">
    <source>
        <dbReference type="HAMAP-Rule" id="MF_00115"/>
    </source>
</evidence>
<dbReference type="NCBIfam" id="TIGR00220">
    <property type="entry name" value="mscL"/>
    <property type="match status" value="1"/>
</dbReference>
<comment type="subcellular location">
    <subcellularLocation>
        <location evidence="1 10">Cell membrane</location>
        <topology evidence="1 10">Multi-pass membrane protein</topology>
    </subcellularLocation>
</comment>
<dbReference type="InterPro" id="IPR036019">
    <property type="entry name" value="MscL_channel"/>
</dbReference>
<evidence type="ECO:0000313" key="11">
    <source>
        <dbReference type="EMBL" id="ACZ31831.1"/>
    </source>
</evidence>
<keyword evidence="7 10" id="KW-0406">Ion transport</keyword>
<keyword evidence="3 10" id="KW-0813">Transport</keyword>
<feature type="transmembrane region" description="Helical" evidence="10">
    <location>
        <begin position="68"/>
        <end position="91"/>
    </location>
</feature>
<dbReference type="GO" id="GO:0005886">
    <property type="term" value="C:plasma membrane"/>
    <property type="evidence" value="ECO:0007669"/>
    <property type="project" value="UniProtKB-SubCell"/>
</dbReference>
<dbReference type="InterPro" id="IPR019823">
    <property type="entry name" value="Mechanosensitive_channel_CS"/>
</dbReference>
<dbReference type="HOGENOM" id="CLU_095787_1_0_11"/>